<dbReference type="PANTHER" id="PTHR44942:SF4">
    <property type="entry name" value="METHYLTRANSFERASE TYPE 11 DOMAIN-CONTAINING PROTEIN"/>
    <property type="match status" value="1"/>
</dbReference>
<dbReference type="CDD" id="cd02440">
    <property type="entry name" value="AdoMet_MTases"/>
    <property type="match status" value="1"/>
</dbReference>
<proteinExistence type="inferred from homology"/>
<comment type="caution">
    <text evidence="5">The sequence shown here is derived from an EMBL/GenBank/DDBJ whole genome shotgun (WGS) entry which is preliminary data.</text>
</comment>
<dbReference type="OrthoDB" id="66144at2759"/>
<accession>A0A4T0FN26</accession>
<keyword evidence="2" id="KW-0489">Methyltransferase</keyword>
<reference evidence="5 6" key="1">
    <citation type="submission" date="2019-03" db="EMBL/GenBank/DDBJ databases">
        <title>Sequencing 23 genomes of Wallemia ichthyophaga.</title>
        <authorList>
            <person name="Gostincar C."/>
        </authorList>
    </citation>
    <scope>NUCLEOTIDE SEQUENCE [LARGE SCALE GENOMIC DNA]</scope>
    <source>
        <strain evidence="5 6">EXF-5753</strain>
    </source>
</reference>
<dbReference type="Proteomes" id="UP000310189">
    <property type="component" value="Unassembled WGS sequence"/>
</dbReference>
<keyword evidence="3" id="KW-0808">Transferase</keyword>
<organism evidence="5 6">
    <name type="scientific">Wallemia hederae</name>
    <dbReference type="NCBI Taxonomy" id="1540922"/>
    <lineage>
        <taxon>Eukaryota</taxon>
        <taxon>Fungi</taxon>
        <taxon>Dikarya</taxon>
        <taxon>Basidiomycota</taxon>
        <taxon>Wallemiomycotina</taxon>
        <taxon>Wallemiomycetes</taxon>
        <taxon>Wallemiales</taxon>
        <taxon>Wallemiaceae</taxon>
        <taxon>Wallemia</taxon>
    </lineage>
</organism>
<sequence length="299" mass="34248">MLKMVGMRSCTLTIFTSNYQRRMSHVHATAKQGFGLNSNSYDAHRPRYSDEAIDEIIKNIPNKPARVLEIGSGTGIFTRALLERTSGNEIEALTAAEPSEGMRKTCAESLSDELVKGRDVKVVEGTFEHIDAEDNSFHLIAIAQAYHWCGDYEKSLRELHRVLKPKSIVALTWNMEDRESKDWVGSARDIYEKYDTGTPQYRLGKWKQLYDTEAFQTLFKATEYNKYLRHLPLSLQGYKDRQATKSFINILPADEKQRLLDTLADHIAAQPDVDWIDKDNGNGTFYIPYSTDLYILHLK</sequence>
<evidence type="ECO:0000256" key="2">
    <source>
        <dbReference type="ARBA" id="ARBA00022603"/>
    </source>
</evidence>
<keyword evidence="6" id="KW-1185">Reference proteome</keyword>
<dbReference type="GO" id="GO:0032259">
    <property type="term" value="P:methylation"/>
    <property type="evidence" value="ECO:0007669"/>
    <property type="project" value="UniProtKB-KW"/>
</dbReference>
<dbReference type="PANTHER" id="PTHR44942">
    <property type="entry name" value="METHYLTRANSF_11 DOMAIN-CONTAINING PROTEIN"/>
    <property type="match status" value="1"/>
</dbReference>
<dbReference type="EMBL" id="SPNW01000024">
    <property type="protein sequence ID" value="TIA89811.1"/>
    <property type="molecule type" value="Genomic_DNA"/>
</dbReference>
<dbReference type="InterPro" id="IPR029063">
    <property type="entry name" value="SAM-dependent_MTases_sf"/>
</dbReference>
<dbReference type="AlphaFoldDB" id="A0A4T0FN26"/>
<comment type="similarity">
    <text evidence="1">Belongs to the methyltransferase superfamily.</text>
</comment>
<evidence type="ECO:0000313" key="5">
    <source>
        <dbReference type="EMBL" id="TIA89811.1"/>
    </source>
</evidence>
<evidence type="ECO:0000259" key="4">
    <source>
        <dbReference type="Pfam" id="PF08241"/>
    </source>
</evidence>
<evidence type="ECO:0000313" key="6">
    <source>
        <dbReference type="Proteomes" id="UP000310189"/>
    </source>
</evidence>
<dbReference type="GO" id="GO:0008757">
    <property type="term" value="F:S-adenosylmethionine-dependent methyltransferase activity"/>
    <property type="evidence" value="ECO:0007669"/>
    <property type="project" value="InterPro"/>
</dbReference>
<protein>
    <recommendedName>
        <fullName evidence="4">Methyltransferase type 11 domain-containing protein</fullName>
    </recommendedName>
</protein>
<feature type="domain" description="Methyltransferase type 11" evidence="4">
    <location>
        <begin position="68"/>
        <end position="170"/>
    </location>
</feature>
<dbReference type="SUPFAM" id="SSF53335">
    <property type="entry name" value="S-adenosyl-L-methionine-dependent methyltransferases"/>
    <property type="match status" value="1"/>
</dbReference>
<dbReference type="InterPro" id="IPR051052">
    <property type="entry name" value="Diverse_substrate_MTase"/>
</dbReference>
<gene>
    <name evidence="5" type="ORF">E3P99_01884</name>
</gene>
<dbReference type="Gene3D" id="3.40.50.150">
    <property type="entry name" value="Vaccinia Virus protein VP39"/>
    <property type="match status" value="1"/>
</dbReference>
<dbReference type="Pfam" id="PF08241">
    <property type="entry name" value="Methyltransf_11"/>
    <property type="match status" value="1"/>
</dbReference>
<name>A0A4T0FN26_9BASI</name>
<evidence type="ECO:0000256" key="1">
    <source>
        <dbReference type="ARBA" id="ARBA00008361"/>
    </source>
</evidence>
<dbReference type="InterPro" id="IPR013216">
    <property type="entry name" value="Methyltransf_11"/>
</dbReference>
<evidence type="ECO:0000256" key="3">
    <source>
        <dbReference type="ARBA" id="ARBA00022679"/>
    </source>
</evidence>